<dbReference type="EMBL" id="VYQF01000001">
    <property type="protein sequence ID" value="KAA9041007.1"/>
    <property type="molecule type" value="Genomic_DNA"/>
</dbReference>
<proteinExistence type="predicted"/>
<organism evidence="1 2">
    <name type="scientific">Ginsengibacter hankyongi</name>
    <dbReference type="NCBI Taxonomy" id="2607284"/>
    <lineage>
        <taxon>Bacteria</taxon>
        <taxon>Pseudomonadati</taxon>
        <taxon>Bacteroidota</taxon>
        <taxon>Chitinophagia</taxon>
        <taxon>Chitinophagales</taxon>
        <taxon>Chitinophagaceae</taxon>
        <taxon>Ginsengibacter</taxon>
    </lineage>
</organism>
<keyword evidence="2" id="KW-1185">Reference proteome</keyword>
<comment type="caution">
    <text evidence="1">The sequence shown here is derived from an EMBL/GenBank/DDBJ whole genome shotgun (WGS) entry which is preliminary data.</text>
</comment>
<evidence type="ECO:0000313" key="2">
    <source>
        <dbReference type="Proteomes" id="UP000326903"/>
    </source>
</evidence>
<evidence type="ECO:0000313" key="1">
    <source>
        <dbReference type="EMBL" id="KAA9041007.1"/>
    </source>
</evidence>
<dbReference type="RefSeq" id="WP_150413096.1">
    <property type="nucleotide sequence ID" value="NZ_VYQF01000001.1"/>
</dbReference>
<reference evidence="1 2" key="1">
    <citation type="submission" date="2019-09" db="EMBL/GenBank/DDBJ databases">
        <title>Draft genome sequence of Ginsengibacter sp. BR5-29.</title>
        <authorList>
            <person name="Im W.-T."/>
        </authorList>
    </citation>
    <scope>NUCLEOTIDE SEQUENCE [LARGE SCALE GENOMIC DNA]</scope>
    <source>
        <strain evidence="1 2">BR5-29</strain>
    </source>
</reference>
<dbReference type="Proteomes" id="UP000326903">
    <property type="component" value="Unassembled WGS sequence"/>
</dbReference>
<sequence length="624" mass="72879">MSIKIRNPFLLRASESIESDAGFLRLYSPLVLDFFIELQAEGKLWDTLFFIRSSPGAGKSSLLRLFDPNSLLTLQNRKSGDEFKEVFKKLKKIEVVSDDTIHVLGVNLTFTRNYELLESFAGIDVGNRERLFYSLLNSRIITATLRSVLSLKRLQFPEDLSRIEFCYPNSKLFYKRIEVPCNGQLLYDWASGIERSIYELLDSFLPMTQTSIEGHNEVFSFESLRPEFIKVDGRPVCTRILFMLDDIHKLSSRQRDVLISHLLANRSNVSLWLSERLEALNNLKTNRGRDYEELNLENYWKDREIKFEKLLSNIAIKRAAESRDGVEFSLEHLQNELDLADIYQEAKETLFKNIVALTAETQKFDLWKDYLFNLDGTPQEICQKAKELEILIHRNLAKTELALDFFLSIQEMEEKTDEKIITAARLFLSKQFGIPYYFGMSMLARISTNNIEQFLSFGAPLYERMLSLNLNMTNVSITAKDQDKEIRRIANEKWRELQKMIPESALIMRFLENLCLFCFTETFRPTAPYAPGVTGFYIDASRTIQLINEEDWLSNEIFEDLQLVLNTCLAFNLLHVKETMQGKKGQKKNVYYLNRWLCVKFSLPLNYGGWRTRKPDDLLRWTRK</sequence>
<gene>
    <name evidence="1" type="ORF">FW778_02920</name>
</gene>
<name>A0A5J5ILQ1_9BACT</name>
<dbReference type="Pfam" id="PF24389">
    <property type="entry name" value="ORC-CDC6-like"/>
    <property type="match status" value="1"/>
</dbReference>
<accession>A0A5J5ILQ1</accession>
<protein>
    <submittedName>
        <fullName evidence="1">Uncharacterized protein</fullName>
    </submittedName>
</protein>
<dbReference type="InterPro" id="IPR056955">
    <property type="entry name" value="ORC-CDC6-like"/>
</dbReference>
<dbReference type="AlphaFoldDB" id="A0A5J5ILQ1"/>